<dbReference type="AlphaFoldDB" id="A0ABD1FAG5"/>
<accession>A0ABD1FAG5</accession>
<gene>
    <name evidence="1" type="ORF">ABEB36_003049</name>
</gene>
<keyword evidence="2" id="KW-1185">Reference proteome</keyword>
<evidence type="ECO:0000313" key="1">
    <source>
        <dbReference type="EMBL" id="KAL1513665.1"/>
    </source>
</evidence>
<reference evidence="1 2" key="1">
    <citation type="submission" date="2024-05" db="EMBL/GenBank/DDBJ databases">
        <title>Genetic variation in Jamaican populations of the coffee berry borer (Hypothenemus hampei).</title>
        <authorList>
            <person name="Errbii M."/>
            <person name="Myrie A."/>
        </authorList>
    </citation>
    <scope>NUCLEOTIDE SEQUENCE [LARGE SCALE GENOMIC DNA]</scope>
    <source>
        <strain evidence="1">JA-Hopewell-2020-01-JO</strain>
        <tissue evidence="1">Whole body</tissue>
    </source>
</reference>
<comment type="caution">
    <text evidence="1">The sequence shown here is derived from an EMBL/GenBank/DDBJ whole genome shotgun (WGS) entry which is preliminary data.</text>
</comment>
<name>A0ABD1FAG5_HYPHA</name>
<proteinExistence type="predicted"/>
<dbReference type="Proteomes" id="UP001566132">
    <property type="component" value="Unassembled WGS sequence"/>
</dbReference>
<evidence type="ECO:0000313" key="2">
    <source>
        <dbReference type="Proteomes" id="UP001566132"/>
    </source>
</evidence>
<dbReference type="EMBL" id="JBDJPC010000002">
    <property type="protein sequence ID" value="KAL1513665.1"/>
    <property type="molecule type" value="Genomic_DNA"/>
</dbReference>
<protein>
    <submittedName>
        <fullName evidence="1">Uncharacterized protein</fullName>
    </submittedName>
</protein>
<organism evidence="1 2">
    <name type="scientific">Hypothenemus hampei</name>
    <name type="common">Coffee berry borer</name>
    <dbReference type="NCBI Taxonomy" id="57062"/>
    <lineage>
        <taxon>Eukaryota</taxon>
        <taxon>Metazoa</taxon>
        <taxon>Ecdysozoa</taxon>
        <taxon>Arthropoda</taxon>
        <taxon>Hexapoda</taxon>
        <taxon>Insecta</taxon>
        <taxon>Pterygota</taxon>
        <taxon>Neoptera</taxon>
        <taxon>Endopterygota</taxon>
        <taxon>Coleoptera</taxon>
        <taxon>Polyphaga</taxon>
        <taxon>Cucujiformia</taxon>
        <taxon>Curculionidae</taxon>
        <taxon>Scolytinae</taxon>
        <taxon>Hypothenemus</taxon>
    </lineage>
</organism>
<sequence>MYMQQGGKTFAITRIKKKERPVDNTAVLRKKAVSPIFVIFDFSLSLDSLYFYSFTPPIGGACPGKRGRIPILHQLGFLQTLRHKKRILTNNNEDAEGDNTRSHERYNFIQETAHVVAI</sequence>